<protein>
    <recommendedName>
        <fullName evidence="3">DDE Tnp4 domain-containing protein</fullName>
    </recommendedName>
</protein>
<dbReference type="STRING" id="1336337.A0A3N4JCX6"/>
<dbReference type="Proteomes" id="UP000276215">
    <property type="component" value="Unassembled WGS sequence"/>
</dbReference>
<evidence type="ECO:0000313" key="1">
    <source>
        <dbReference type="EMBL" id="RPA94290.1"/>
    </source>
</evidence>
<dbReference type="AlphaFoldDB" id="A0A3N4JCX6"/>
<reference evidence="1 2" key="1">
    <citation type="journal article" date="2018" name="Nat. Ecol. Evol.">
        <title>Pezizomycetes genomes reveal the molecular basis of ectomycorrhizal truffle lifestyle.</title>
        <authorList>
            <person name="Murat C."/>
            <person name="Payen T."/>
            <person name="Noel B."/>
            <person name="Kuo A."/>
            <person name="Morin E."/>
            <person name="Chen J."/>
            <person name="Kohler A."/>
            <person name="Krizsan K."/>
            <person name="Balestrini R."/>
            <person name="Da Silva C."/>
            <person name="Montanini B."/>
            <person name="Hainaut M."/>
            <person name="Levati E."/>
            <person name="Barry K.W."/>
            <person name="Belfiori B."/>
            <person name="Cichocki N."/>
            <person name="Clum A."/>
            <person name="Dockter R.B."/>
            <person name="Fauchery L."/>
            <person name="Guy J."/>
            <person name="Iotti M."/>
            <person name="Le Tacon F."/>
            <person name="Lindquist E.A."/>
            <person name="Lipzen A."/>
            <person name="Malagnac F."/>
            <person name="Mello A."/>
            <person name="Molinier V."/>
            <person name="Miyauchi S."/>
            <person name="Poulain J."/>
            <person name="Riccioni C."/>
            <person name="Rubini A."/>
            <person name="Sitrit Y."/>
            <person name="Splivallo R."/>
            <person name="Traeger S."/>
            <person name="Wang M."/>
            <person name="Zifcakova L."/>
            <person name="Wipf D."/>
            <person name="Zambonelli A."/>
            <person name="Paolocci F."/>
            <person name="Nowrousian M."/>
            <person name="Ottonello S."/>
            <person name="Baldrian P."/>
            <person name="Spatafora J.W."/>
            <person name="Henrissat B."/>
            <person name="Nagy L.G."/>
            <person name="Aury J.M."/>
            <person name="Wincker P."/>
            <person name="Grigoriev I.V."/>
            <person name="Bonfante P."/>
            <person name="Martin F.M."/>
        </authorList>
    </citation>
    <scope>NUCLEOTIDE SEQUENCE [LARGE SCALE GENOMIC DNA]</scope>
    <source>
        <strain evidence="1 2">120613-1</strain>
    </source>
</reference>
<dbReference type="EMBL" id="ML120439">
    <property type="protein sequence ID" value="RPA94290.1"/>
    <property type="molecule type" value="Genomic_DNA"/>
</dbReference>
<gene>
    <name evidence="1" type="ORF">L873DRAFT_1701834</name>
</gene>
<evidence type="ECO:0008006" key="3">
    <source>
        <dbReference type="Google" id="ProtNLM"/>
    </source>
</evidence>
<feature type="non-terminal residue" evidence="1">
    <location>
        <position position="1"/>
    </location>
</feature>
<accession>A0A3N4JCX6</accession>
<evidence type="ECO:0000313" key="2">
    <source>
        <dbReference type="Proteomes" id="UP000276215"/>
    </source>
</evidence>
<keyword evidence="2" id="KW-1185">Reference proteome</keyword>
<sequence length="90" mass="10429">LISNQLHQFSKAVYEKTNTLINCWGFLDCTIHGICYPVIWQKILCSSHKKFHAVKYSAVKAPDRIIYHLFVPYEGCQNNNTLLKDSDLLE</sequence>
<proteinExistence type="predicted"/>
<organism evidence="1 2">
    <name type="scientific">Choiromyces venosus 120613-1</name>
    <dbReference type="NCBI Taxonomy" id="1336337"/>
    <lineage>
        <taxon>Eukaryota</taxon>
        <taxon>Fungi</taxon>
        <taxon>Dikarya</taxon>
        <taxon>Ascomycota</taxon>
        <taxon>Pezizomycotina</taxon>
        <taxon>Pezizomycetes</taxon>
        <taxon>Pezizales</taxon>
        <taxon>Tuberaceae</taxon>
        <taxon>Choiromyces</taxon>
    </lineage>
</organism>
<dbReference type="OrthoDB" id="5945905at2759"/>
<name>A0A3N4JCX6_9PEZI</name>